<name>A0ABQ5K6R0_9EUKA</name>
<evidence type="ECO:0000313" key="3">
    <source>
        <dbReference type="Proteomes" id="UP001057375"/>
    </source>
</evidence>
<keyword evidence="1" id="KW-0472">Membrane</keyword>
<accession>A0ABQ5K6R0</accession>
<keyword evidence="1" id="KW-1133">Transmembrane helix</keyword>
<sequence>MSYMFIDFLSSLLVIISLWNADLSVSMSSVVLMNIALKGDTSEREFHLPFILPFSSWLCGRAILCVIFLSFSHFSVGDAIYCPLPPVLNLTGVPRIAKQFRKQVIASSAEIPFVGLMKINLEKSSTITTKYLNPCSSSVKGPIVSADTHCQVPKERKPIPHVNFCKVFKSSLSSSTSTVLISTVSCAPARDKKSAKPLNSTTFITAEKGPEPPFLKELSTESWAAFVRDFKHYASLGGTKQWPKLVDAVVLTLISDLSKVKDFKNKVARKQAFDMVDKVFASTSEINLYDRLRKIKMEEKLDVDTLLAYTKQFRAIMDRYPSLGSREEIRDILRSLQKETP</sequence>
<proteinExistence type="predicted"/>
<organism evidence="2 3">
    <name type="scientific">Aduncisulcus paluster</name>
    <dbReference type="NCBI Taxonomy" id="2918883"/>
    <lineage>
        <taxon>Eukaryota</taxon>
        <taxon>Metamonada</taxon>
        <taxon>Carpediemonas-like organisms</taxon>
        <taxon>Aduncisulcus</taxon>
    </lineage>
</organism>
<dbReference type="Proteomes" id="UP001057375">
    <property type="component" value="Unassembled WGS sequence"/>
</dbReference>
<keyword evidence="1" id="KW-0812">Transmembrane</keyword>
<reference evidence="2" key="1">
    <citation type="submission" date="2022-03" db="EMBL/GenBank/DDBJ databases">
        <title>Draft genome sequence of Aduncisulcus paluster, a free-living microaerophilic Fornicata.</title>
        <authorList>
            <person name="Yuyama I."/>
            <person name="Kume K."/>
            <person name="Tamura T."/>
            <person name="Inagaki Y."/>
            <person name="Hashimoto T."/>
        </authorList>
    </citation>
    <scope>NUCLEOTIDE SEQUENCE</scope>
    <source>
        <strain evidence="2">NY0171</strain>
    </source>
</reference>
<dbReference type="EMBL" id="BQXS01012618">
    <property type="protein sequence ID" value="GKT25863.1"/>
    <property type="molecule type" value="Genomic_DNA"/>
</dbReference>
<evidence type="ECO:0008006" key="4">
    <source>
        <dbReference type="Google" id="ProtNLM"/>
    </source>
</evidence>
<evidence type="ECO:0000256" key="1">
    <source>
        <dbReference type="SAM" id="Phobius"/>
    </source>
</evidence>
<keyword evidence="3" id="KW-1185">Reference proteome</keyword>
<feature type="transmembrane region" description="Helical" evidence="1">
    <location>
        <begin position="50"/>
        <end position="71"/>
    </location>
</feature>
<protein>
    <recommendedName>
        <fullName evidence="4">Retrotransposon gag domain-containing protein</fullName>
    </recommendedName>
</protein>
<comment type="caution">
    <text evidence="2">The sequence shown here is derived from an EMBL/GenBank/DDBJ whole genome shotgun (WGS) entry which is preliminary data.</text>
</comment>
<gene>
    <name evidence="2" type="ORF">ADUPG1_013165</name>
</gene>
<evidence type="ECO:0000313" key="2">
    <source>
        <dbReference type="EMBL" id="GKT25863.1"/>
    </source>
</evidence>